<dbReference type="PaxDb" id="8022-A0A060YSD3"/>
<proteinExistence type="predicted"/>
<dbReference type="STRING" id="8022.A0A060YSD3"/>
<dbReference type="GO" id="GO:0005886">
    <property type="term" value="C:plasma membrane"/>
    <property type="evidence" value="ECO:0007669"/>
    <property type="project" value="UniProtKB-SubCell"/>
</dbReference>
<keyword evidence="4 10" id="KW-1133">Transmembrane helix</keyword>
<keyword evidence="3 10" id="KW-0812">Transmembrane</keyword>
<keyword evidence="6" id="KW-1015">Disulfide bond</keyword>
<dbReference type="GO" id="GO:0030322">
    <property type="term" value="P:stabilization of membrane potential"/>
    <property type="evidence" value="ECO:0007669"/>
    <property type="project" value="TreeGrafter"/>
</dbReference>
<dbReference type="GO" id="GO:0015271">
    <property type="term" value="F:outward rectifier potassium channel activity"/>
    <property type="evidence" value="ECO:0007669"/>
    <property type="project" value="TreeGrafter"/>
</dbReference>
<name>A0A060YSD3_ONCMY</name>
<gene>
    <name evidence="11" type="ORF">GSONMT00019832001</name>
</gene>
<dbReference type="SUPFAM" id="SSF81324">
    <property type="entry name" value="Voltage-gated potassium channels"/>
    <property type="match status" value="1"/>
</dbReference>
<dbReference type="Gene3D" id="1.10.287.70">
    <property type="match status" value="1"/>
</dbReference>
<dbReference type="Proteomes" id="UP000193380">
    <property type="component" value="Unassembled WGS sequence"/>
</dbReference>
<evidence type="ECO:0000256" key="10">
    <source>
        <dbReference type="SAM" id="Phobius"/>
    </source>
</evidence>
<keyword evidence="5 10" id="KW-0472">Membrane</keyword>
<accession>A0A060YSD3</accession>
<evidence type="ECO:0000256" key="6">
    <source>
        <dbReference type="ARBA" id="ARBA00023157"/>
    </source>
</evidence>
<reference evidence="11" key="2">
    <citation type="submission" date="2014-03" db="EMBL/GenBank/DDBJ databases">
        <authorList>
            <person name="Genoscope - CEA"/>
        </authorList>
    </citation>
    <scope>NUCLEOTIDE SEQUENCE</scope>
</reference>
<dbReference type="InterPro" id="IPR003280">
    <property type="entry name" value="2pore_dom_K_chnl"/>
</dbReference>
<feature type="non-terminal residue" evidence="11">
    <location>
        <position position="1"/>
    </location>
</feature>
<evidence type="ECO:0008006" key="13">
    <source>
        <dbReference type="Google" id="ProtNLM"/>
    </source>
</evidence>
<evidence type="ECO:0000256" key="4">
    <source>
        <dbReference type="ARBA" id="ARBA00022989"/>
    </source>
</evidence>
<dbReference type="PRINTS" id="PR01499">
    <property type="entry name" value="TREKCHANNEL"/>
</dbReference>
<comment type="catalytic activity">
    <reaction evidence="8">
        <text>Rb(+)(in) = Rb(+)(out)</text>
        <dbReference type="Rhea" id="RHEA:78547"/>
        <dbReference type="ChEBI" id="CHEBI:49847"/>
    </reaction>
</comment>
<evidence type="ECO:0000256" key="3">
    <source>
        <dbReference type="ARBA" id="ARBA00022692"/>
    </source>
</evidence>
<feature type="transmembrane region" description="Helical" evidence="10">
    <location>
        <begin position="71"/>
        <end position="92"/>
    </location>
</feature>
<comment type="subcellular location">
    <subcellularLocation>
        <location evidence="1">Cell membrane</location>
        <topology evidence="1">Multi-pass membrane protein</topology>
    </subcellularLocation>
</comment>
<evidence type="ECO:0000256" key="1">
    <source>
        <dbReference type="ARBA" id="ARBA00004651"/>
    </source>
</evidence>
<keyword evidence="2" id="KW-1003">Cell membrane</keyword>
<organism evidence="11 12">
    <name type="scientific">Oncorhynchus mykiss</name>
    <name type="common">Rainbow trout</name>
    <name type="synonym">Salmo gairdneri</name>
    <dbReference type="NCBI Taxonomy" id="8022"/>
    <lineage>
        <taxon>Eukaryota</taxon>
        <taxon>Metazoa</taxon>
        <taxon>Chordata</taxon>
        <taxon>Craniata</taxon>
        <taxon>Vertebrata</taxon>
        <taxon>Euteleostomi</taxon>
        <taxon>Actinopterygii</taxon>
        <taxon>Neopterygii</taxon>
        <taxon>Teleostei</taxon>
        <taxon>Protacanthopterygii</taxon>
        <taxon>Salmoniformes</taxon>
        <taxon>Salmonidae</taxon>
        <taxon>Salmoninae</taxon>
        <taxon>Oncorhynchus</taxon>
    </lineage>
</organism>
<comment type="catalytic activity">
    <reaction evidence="9">
        <text>Cs(+)(in) = Cs(+)(out)</text>
        <dbReference type="Rhea" id="RHEA:78555"/>
        <dbReference type="ChEBI" id="CHEBI:49547"/>
    </reaction>
</comment>
<dbReference type="PANTHER" id="PTHR11003">
    <property type="entry name" value="POTASSIUM CHANNEL, SUBFAMILY K"/>
    <property type="match status" value="1"/>
</dbReference>
<dbReference type="EMBL" id="FR913155">
    <property type="protein sequence ID" value="CDQ92369.1"/>
    <property type="molecule type" value="Genomic_DNA"/>
</dbReference>
<evidence type="ECO:0000313" key="11">
    <source>
        <dbReference type="EMBL" id="CDQ92369.1"/>
    </source>
</evidence>
<dbReference type="InterPro" id="IPR003976">
    <property type="entry name" value="2pore_dom_K_chnl_TREK"/>
</dbReference>
<evidence type="ECO:0000256" key="2">
    <source>
        <dbReference type="ARBA" id="ARBA00022475"/>
    </source>
</evidence>
<evidence type="ECO:0000256" key="7">
    <source>
        <dbReference type="ARBA" id="ARBA00034430"/>
    </source>
</evidence>
<reference evidence="11" key="1">
    <citation type="journal article" date="2014" name="Nat. Commun.">
        <title>The rainbow trout genome provides novel insights into evolution after whole-genome duplication in vertebrates.</title>
        <authorList>
            <person name="Berthelot C."/>
            <person name="Brunet F."/>
            <person name="Chalopin D."/>
            <person name="Juanchich A."/>
            <person name="Bernard M."/>
            <person name="Noel B."/>
            <person name="Bento P."/>
            <person name="Da Silva C."/>
            <person name="Labadie K."/>
            <person name="Alberti A."/>
            <person name="Aury J.M."/>
            <person name="Louis A."/>
            <person name="Dehais P."/>
            <person name="Bardou P."/>
            <person name="Montfort J."/>
            <person name="Klopp C."/>
            <person name="Cabau C."/>
            <person name="Gaspin C."/>
            <person name="Thorgaard G.H."/>
            <person name="Boussaha M."/>
            <person name="Quillet E."/>
            <person name="Guyomard R."/>
            <person name="Galiana D."/>
            <person name="Bobe J."/>
            <person name="Volff J.N."/>
            <person name="Genet C."/>
            <person name="Wincker P."/>
            <person name="Jaillon O."/>
            <person name="Roest Crollius H."/>
            <person name="Guiguen Y."/>
        </authorList>
    </citation>
    <scope>NUCLEOTIDE SEQUENCE [LARGE SCALE GENOMIC DNA]</scope>
</reference>
<dbReference type="GO" id="GO:0022841">
    <property type="term" value="F:potassium ion leak channel activity"/>
    <property type="evidence" value="ECO:0007669"/>
    <property type="project" value="TreeGrafter"/>
</dbReference>
<dbReference type="PANTHER" id="PTHR11003:SF32">
    <property type="entry name" value="POTASSIUM CHANNEL SUBFAMILY K MEMBER 10"/>
    <property type="match status" value="1"/>
</dbReference>
<evidence type="ECO:0000256" key="5">
    <source>
        <dbReference type="ARBA" id="ARBA00023136"/>
    </source>
</evidence>
<evidence type="ECO:0000256" key="8">
    <source>
        <dbReference type="ARBA" id="ARBA00044657"/>
    </source>
</evidence>
<dbReference type="AlphaFoldDB" id="A0A060YSD3"/>
<comment type="catalytic activity">
    <reaction evidence="7">
        <text>K(+)(in) = K(+)(out)</text>
        <dbReference type="Rhea" id="RHEA:29463"/>
        <dbReference type="ChEBI" id="CHEBI:29103"/>
    </reaction>
</comment>
<evidence type="ECO:0000256" key="9">
    <source>
        <dbReference type="ARBA" id="ARBA00044691"/>
    </source>
</evidence>
<evidence type="ECO:0000313" key="12">
    <source>
        <dbReference type="Proteomes" id="UP000193380"/>
    </source>
</evidence>
<sequence length="196" mass="21005">AAQTNLFPQKKVQPGMMSSSLVQASVATMQNPMGCTVPRLSPSRPASMVASMEAVGEDGSPLFTVMKWKTVVAVFVVVVAYLVGGGLVFRALEQPFESNQKVTITAEKAAFLQKHPCVSPTELEALIKHSVDAVNAGVSPIGDTSYNSSHWDLGSAFFFAGTVITTIGNSIKSNVIGRIHIFSEMLILLDTYLRPM</sequence>
<protein>
    <recommendedName>
        <fullName evidence="13">Potassium channel domain-containing protein</fullName>
    </recommendedName>
</protein>